<dbReference type="RefSeq" id="WP_163675644.1">
    <property type="nucleotide sequence ID" value="NZ_JAAIYP010000027.1"/>
</dbReference>
<dbReference type="InterPro" id="IPR008250">
    <property type="entry name" value="ATPase_P-typ_transduc_dom_A_sf"/>
</dbReference>
<dbReference type="PANTHER" id="PTHR43520">
    <property type="entry name" value="ATP7, ISOFORM B"/>
    <property type="match status" value="1"/>
</dbReference>
<evidence type="ECO:0000256" key="10">
    <source>
        <dbReference type="RuleBase" id="RU362081"/>
    </source>
</evidence>
<evidence type="ECO:0000259" key="11">
    <source>
        <dbReference type="PROSITE" id="PS50846"/>
    </source>
</evidence>
<dbReference type="GO" id="GO:0012505">
    <property type="term" value="C:endomembrane system"/>
    <property type="evidence" value="ECO:0007669"/>
    <property type="project" value="UniProtKB-SubCell"/>
</dbReference>
<keyword evidence="13" id="KW-1185">Reference proteome</keyword>
<comment type="subcellular location">
    <subcellularLocation>
        <location evidence="10">Cell membrane</location>
    </subcellularLocation>
    <subcellularLocation>
        <location evidence="1">Endomembrane system</location>
        <topology evidence="1">Multi-pass membrane protein</topology>
    </subcellularLocation>
</comment>
<dbReference type="Proteomes" id="UP000480684">
    <property type="component" value="Unassembled WGS sequence"/>
</dbReference>
<dbReference type="GO" id="GO:0043682">
    <property type="term" value="F:P-type divalent copper transporter activity"/>
    <property type="evidence" value="ECO:0007669"/>
    <property type="project" value="TreeGrafter"/>
</dbReference>
<feature type="transmembrane region" description="Helical" evidence="10">
    <location>
        <begin position="268"/>
        <end position="286"/>
    </location>
</feature>
<comment type="caution">
    <text evidence="12">The sequence shown here is derived from an EMBL/GenBank/DDBJ whole genome shotgun (WGS) entry which is preliminary data.</text>
</comment>
<dbReference type="InterPro" id="IPR059000">
    <property type="entry name" value="ATPase_P-type_domA"/>
</dbReference>
<dbReference type="GO" id="GO:0055070">
    <property type="term" value="P:copper ion homeostasis"/>
    <property type="evidence" value="ECO:0007669"/>
    <property type="project" value="TreeGrafter"/>
</dbReference>
<keyword evidence="4 10" id="KW-0479">Metal-binding</keyword>
<dbReference type="GO" id="GO:0005507">
    <property type="term" value="F:copper ion binding"/>
    <property type="evidence" value="ECO:0007669"/>
    <property type="project" value="TreeGrafter"/>
</dbReference>
<dbReference type="CDD" id="cd02094">
    <property type="entry name" value="P-type_ATPase_Cu-like"/>
    <property type="match status" value="1"/>
</dbReference>
<feature type="transmembrane region" description="Helical" evidence="10">
    <location>
        <begin position="420"/>
        <end position="441"/>
    </location>
</feature>
<organism evidence="12 13">
    <name type="scientific">Magnetospirillum aberrantis SpK</name>
    <dbReference type="NCBI Taxonomy" id="908842"/>
    <lineage>
        <taxon>Bacteria</taxon>
        <taxon>Pseudomonadati</taxon>
        <taxon>Pseudomonadota</taxon>
        <taxon>Alphaproteobacteria</taxon>
        <taxon>Rhodospirillales</taxon>
        <taxon>Rhodospirillaceae</taxon>
        <taxon>Magnetospirillum</taxon>
    </lineage>
</organism>
<evidence type="ECO:0000256" key="5">
    <source>
        <dbReference type="ARBA" id="ARBA00022741"/>
    </source>
</evidence>
<dbReference type="Gene3D" id="2.70.150.10">
    <property type="entry name" value="Calcium-transporting ATPase, cytoplasmic transduction domain A"/>
    <property type="match status" value="1"/>
</dbReference>
<dbReference type="SUPFAM" id="SSF56784">
    <property type="entry name" value="HAD-like"/>
    <property type="match status" value="1"/>
</dbReference>
<dbReference type="GO" id="GO:0016887">
    <property type="term" value="F:ATP hydrolysis activity"/>
    <property type="evidence" value="ECO:0007669"/>
    <property type="project" value="InterPro"/>
</dbReference>
<dbReference type="NCBIfam" id="TIGR01494">
    <property type="entry name" value="ATPase_P-type"/>
    <property type="match status" value="1"/>
</dbReference>
<dbReference type="GO" id="GO:0005886">
    <property type="term" value="C:plasma membrane"/>
    <property type="evidence" value="ECO:0007669"/>
    <property type="project" value="UniProtKB-SubCell"/>
</dbReference>
<evidence type="ECO:0000256" key="4">
    <source>
        <dbReference type="ARBA" id="ARBA00022723"/>
    </source>
</evidence>
<feature type="transmembrane region" description="Helical" evidence="10">
    <location>
        <begin position="453"/>
        <end position="476"/>
    </location>
</feature>
<dbReference type="InterPro" id="IPR023298">
    <property type="entry name" value="ATPase_P-typ_TM_dom_sf"/>
</dbReference>
<dbReference type="Gene3D" id="3.40.50.1000">
    <property type="entry name" value="HAD superfamily/HAD-like"/>
    <property type="match status" value="1"/>
</dbReference>
<feature type="transmembrane region" description="Helical" evidence="10">
    <location>
        <begin position="208"/>
        <end position="228"/>
    </location>
</feature>
<feature type="transmembrane region" description="Helical" evidence="10">
    <location>
        <begin position="185"/>
        <end position="202"/>
    </location>
</feature>
<evidence type="ECO:0000256" key="3">
    <source>
        <dbReference type="ARBA" id="ARBA00022692"/>
    </source>
</evidence>
<dbReference type="InterPro" id="IPR001757">
    <property type="entry name" value="P_typ_ATPase"/>
</dbReference>
<keyword evidence="6 10" id="KW-0067">ATP-binding</keyword>
<dbReference type="InterPro" id="IPR023299">
    <property type="entry name" value="ATPase_P-typ_cyto_dom_N"/>
</dbReference>
<dbReference type="Pfam" id="PF00403">
    <property type="entry name" value="HMA"/>
    <property type="match status" value="1"/>
</dbReference>
<keyword evidence="7" id="KW-1278">Translocase</keyword>
<gene>
    <name evidence="12" type="ORF">G4223_04530</name>
</gene>
<protein>
    <submittedName>
        <fullName evidence="12">Copper-translocating P-type ATPase</fullName>
    </submittedName>
</protein>
<dbReference type="InterPro" id="IPR006121">
    <property type="entry name" value="HMA_dom"/>
</dbReference>
<accession>A0A7C9UY65</accession>
<sequence>MTEIQLVHQLSRRVRIVAPVLKRDPEKALLVEILLRKHDAVRKVRVVAELGSVAVHFDPRRMPAQNLLRLLETVIGNIGRAPRRKVAALQECGAVTEVNVAVEGMTCASCAALIQLALGRDSRVRSASVNFASETANIVGALDRAEVERLVESLGYVARPMDTLAQRRQVIEREHVRLAEARRRALWAGALFLPVMAIGMAMPRSWSWKLAELALTTPIVLGAGRGFFDRALKLARRRTANMDTLIALGAGAAYGHSVVSLVARRHHLYFEAAAGIVAFVLLGRWLEERAKGKAGDAIRKLIDLQPPTATLLRDGVETVVPVDEVVVGDTVIVRPGERIPVDGVVSGGLSTVDESLVTGESMPVVKDVGARLVGGCINGTGLLRVEVTAVGADTVLAGIVRMVDHAQAAKLPVQRMADRVSAVFVPGVVAVAGATFVSWLLGGRGLGAALDSAVSVLLIACPCALGLATPTAIMAATGQAARRGLYIRDGAALESAARLSVLIFDKTGTITEGRPTVTRFELSPGWAADEVLALVAAAEAGSEHHLGRALADYVRSRNLLPLKADSFQAVPGQGVRATIGGRDVVVGNARLLGACGVETAAVETAMEQMAAEGATPVAVAVDGRMAALFAVADRPREGAAAAIRALHDLGVKTMMVTGDVEAAARHVAALVGIESVVAGASPARKLEIVEELRALGERVGMIGDGINDAPALAAAEVGFAVGSGTDIAMDSAQVTVVGGDIAKVAEMVGLSRRTMRIIGQNLVWALGYNTFAIPGAALGRLNPMVASTAMALSSVSVVANSLRLQKGG</sequence>
<dbReference type="InterPro" id="IPR017969">
    <property type="entry name" value="Heavy-metal-associated_CS"/>
</dbReference>
<evidence type="ECO:0000313" key="12">
    <source>
        <dbReference type="EMBL" id="NFV79374.1"/>
    </source>
</evidence>
<dbReference type="NCBIfam" id="TIGR01511">
    <property type="entry name" value="ATPase-IB1_Cu"/>
    <property type="match status" value="1"/>
</dbReference>
<dbReference type="PROSITE" id="PS50846">
    <property type="entry name" value="HMA_2"/>
    <property type="match status" value="1"/>
</dbReference>
<evidence type="ECO:0000256" key="6">
    <source>
        <dbReference type="ARBA" id="ARBA00022840"/>
    </source>
</evidence>
<dbReference type="PROSITE" id="PS01047">
    <property type="entry name" value="HMA_1"/>
    <property type="match status" value="1"/>
</dbReference>
<keyword evidence="10" id="KW-1003">Cell membrane</keyword>
<dbReference type="InterPro" id="IPR036412">
    <property type="entry name" value="HAD-like_sf"/>
</dbReference>
<evidence type="ECO:0000256" key="9">
    <source>
        <dbReference type="ARBA" id="ARBA00023136"/>
    </source>
</evidence>
<dbReference type="Pfam" id="PF00702">
    <property type="entry name" value="Hydrolase"/>
    <property type="match status" value="1"/>
</dbReference>
<reference evidence="12 13" key="1">
    <citation type="submission" date="2020-02" db="EMBL/GenBank/DDBJ databases">
        <authorList>
            <person name="Dziuba M."/>
            <person name="Kuznetsov B."/>
            <person name="Mardanov A."/>
            <person name="Ravin N."/>
            <person name="Grouzdev D."/>
        </authorList>
    </citation>
    <scope>NUCLEOTIDE SEQUENCE [LARGE SCALE GENOMIC DNA]</scope>
    <source>
        <strain evidence="12 13">SpK</strain>
    </source>
</reference>
<dbReference type="Pfam" id="PF00122">
    <property type="entry name" value="E1-E2_ATPase"/>
    <property type="match status" value="1"/>
</dbReference>
<feature type="domain" description="HMA" evidence="11">
    <location>
        <begin position="96"/>
        <end position="159"/>
    </location>
</feature>
<evidence type="ECO:0000256" key="1">
    <source>
        <dbReference type="ARBA" id="ARBA00004127"/>
    </source>
</evidence>
<dbReference type="PROSITE" id="PS00154">
    <property type="entry name" value="ATPASE_E1_E2"/>
    <property type="match status" value="1"/>
</dbReference>
<dbReference type="InterPro" id="IPR044492">
    <property type="entry name" value="P_typ_ATPase_HD_dom"/>
</dbReference>
<dbReference type="InterPro" id="IPR036163">
    <property type="entry name" value="HMA_dom_sf"/>
</dbReference>
<dbReference type="InterPro" id="IPR027256">
    <property type="entry name" value="P-typ_ATPase_IB"/>
</dbReference>
<dbReference type="SFLD" id="SFLDS00003">
    <property type="entry name" value="Haloacid_Dehalogenase"/>
    <property type="match status" value="1"/>
</dbReference>
<comment type="similarity">
    <text evidence="2 10">Belongs to the cation transport ATPase (P-type) (TC 3.A.3) family. Type IB subfamily.</text>
</comment>
<evidence type="ECO:0000256" key="2">
    <source>
        <dbReference type="ARBA" id="ARBA00006024"/>
    </source>
</evidence>
<evidence type="ECO:0000313" key="13">
    <source>
        <dbReference type="Proteomes" id="UP000480684"/>
    </source>
</evidence>
<keyword evidence="5 10" id="KW-0547">Nucleotide-binding</keyword>
<proteinExistence type="inferred from homology"/>
<dbReference type="SFLD" id="SFLDF00027">
    <property type="entry name" value="p-type_atpase"/>
    <property type="match status" value="1"/>
</dbReference>
<dbReference type="PRINTS" id="PR00119">
    <property type="entry name" value="CATATPASE"/>
</dbReference>
<dbReference type="InterPro" id="IPR023214">
    <property type="entry name" value="HAD_sf"/>
</dbReference>
<dbReference type="Gene3D" id="3.30.70.100">
    <property type="match status" value="1"/>
</dbReference>
<keyword evidence="8 10" id="KW-1133">Transmembrane helix</keyword>
<dbReference type="PRINTS" id="PR00943">
    <property type="entry name" value="CUATPASE"/>
</dbReference>
<dbReference type="SUPFAM" id="SSF81653">
    <property type="entry name" value="Calcium ATPase, transduction domain A"/>
    <property type="match status" value="1"/>
</dbReference>
<feature type="transmembrane region" description="Helical" evidence="10">
    <location>
        <begin position="761"/>
        <end position="778"/>
    </location>
</feature>
<dbReference type="SUPFAM" id="SSF55008">
    <property type="entry name" value="HMA, heavy metal-associated domain"/>
    <property type="match status" value="1"/>
</dbReference>
<feature type="transmembrane region" description="Helical" evidence="10">
    <location>
        <begin position="240"/>
        <end position="262"/>
    </location>
</feature>
<keyword evidence="3 10" id="KW-0812">Transmembrane</keyword>
<evidence type="ECO:0000256" key="8">
    <source>
        <dbReference type="ARBA" id="ARBA00022989"/>
    </source>
</evidence>
<name>A0A7C9UY65_9PROT</name>
<dbReference type="FunFam" id="2.70.150.10:FF:000002">
    <property type="entry name" value="Copper-transporting ATPase 1, putative"/>
    <property type="match status" value="1"/>
</dbReference>
<dbReference type="InterPro" id="IPR018303">
    <property type="entry name" value="ATPase_P-typ_P_site"/>
</dbReference>
<dbReference type="AlphaFoldDB" id="A0A7C9UY65"/>
<dbReference type="EMBL" id="JAAIYP010000027">
    <property type="protein sequence ID" value="NFV79374.1"/>
    <property type="molecule type" value="Genomic_DNA"/>
</dbReference>
<dbReference type="NCBIfam" id="TIGR01525">
    <property type="entry name" value="ATPase-IB_hvy"/>
    <property type="match status" value="1"/>
</dbReference>
<dbReference type="PANTHER" id="PTHR43520:SF8">
    <property type="entry name" value="P-TYPE CU(+) TRANSPORTER"/>
    <property type="match status" value="1"/>
</dbReference>
<dbReference type="CDD" id="cd00371">
    <property type="entry name" value="HMA"/>
    <property type="match status" value="1"/>
</dbReference>
<dbReference type="Gene3D" id="3.40.1110.10">
    <property type="entry name" value="Calcium-transporting ATPase, cytoplasmic domain N"/>
    <property type="match status" value="1"/>
</dbReference>
<dbReference type="SFLD" id="SFLDG00002">
    <property type="entry name" value="C1.7:_P-type_atpase_like"/>
    <property type="match status" value="1"/>
</dbReference>
<evidence type="ECO:0000256" key="7">
    <source>
        <dbReference type="ARBA" id="ARBA00022967"/>
    </source>
</evidence>
<keyword evidence="9 10" id="KW-0472">Membrane</keyword>
<dbReference type="SUPFAM" id="SSF81665">
    <property type="entry name" value="Calcium ATPase, transmembrane domain M"/>
    <property type="match status" value="1"/>
</dbReference>
<dbReference type="GO" id="GO:0005524">
    <property type="term" value="F:ATP binding"/>
    <property type="evidence" value="ECO:0007669"/>
    <property type="project" value="UniProtKB-UniRule"/>
</dbReference>